<protein>
    <submittedName>
        <fullName evidence="1">Uncharacterized protein</fullName>
    </submittedName>
</protein>
<name>A0A9X3N7A2_9ACTN</name>
<dbReference type="RefSeq" id="WP_270023320.1">
    <property type="nucleotide sequence ID" value="NZ_JAPDDP010000003.1"/>
</dbReference>
<gene>
    <name evidence="1" type="ORF">OJ997_01995</name>
</gene>
<accession>A0A9X3N7A2</accession>
<sequence length="348" mass="38472">MSKTVWGSVREGALAVWFARAADQDALVRAILRAGAETRVFRPASVDEHGQDLQPVEDDVAIASRLEPELPGREFVTPGTICWHEAGERREGEVIYVGELLERLRPDAPEITWDHIAYVPPVSVSVSRDFVSITLMTDVWFPRVIGFLEEEWPDGMLDNSELAACHTPRLNAFLHAVRDASDEWFNDSADDFGARYADMVSDDGIWLPAAAADGPPTDVSIFFAVGDERSPSDPWGRIALTIGKDGVAYLEHLMGGDRRMWSGRMDPAQIEEIKALAVRGGFPWPPQGVMPVMGSIVFELELPELDDSRSLMMSLRDAAAVDGYREAVDALQAFARELSEGRYQRGAT</sequence>
<organism evidence="1 2">
    <name type="scientific">Solirubrobacter phytolaccae</name>
    <dbReference type="NCBI Taxonomy" id="1404360"/>
    <lineage>
        <taxon>Bacteria</taxon>
        <taxon>Bacillati</taxon>
        <taxon>Actinomycetota</taxon>
        <taxon>Thermoleophilia</taxon>
        <taxon>Solirubrobacterales</taxon>
        <taxon>Solirubrobacteraceae</taxon>
        <taxon>Solirubrobacter</taxon>
    </lineage>
</organism>
<reference evidence="1" key="1">
    <citation type="submission" date="2022-10" db="EMBL/GenBank/DDBJ databases">
        <title>The WGS of Solirubrobacter phytolaccae KCTC 29190.</title>
        <authorList>
            <person name="Jiang Z."/>
        </authorList>
    </citation>
    <scope>NUCLEOTIDE SEQUENCE</scope>
    <source>
        <strain evidence="1">KCTC 29190</strain>
    </source>
</reference>
<keyword evidence="2" id="KW-1185">Reference proteome</keyword>
<dbReference type="EMBL" id="JAPDDP010000003">
    <property type="protein sequence ID" value="MDA0179051.1"/>
    <property type="molecule type" value="Genomic_DNA"/>
</dbReference>
<dbReference type="AlphaFoldDB" id="A0A9X3N7A2"/>
<proteinExistence type="predicted"/>
<comment type="caution">
    <text evidence="1">The sequence shown here is derived from an EMBL/GenBank/DDBJ whole genome shotgun (WGS) entry which is preliminary data.</text>
</comment>
<evidence type="ECO:0000313" key="2">
    <source>
        <dbReference type="Proteomes" id="UP001147653"/>
    </source>
</evidence>
<evidence type="ECO:0000313" key="1">
    <source>
        <dbReference type="EMBL" id="MDA0179051.1"/>
    </source>
</evidence>
<dbReference type="Proteomes" id="UP001147653">
    <property type="component" value="Unassembled WGS sequence"/>
</dbReference>